<dbReference type="GO" id="GO:0006487">
    <property type="term" value="P:protein N-linked glycosylation"/>
    <property type="evidence" value="ECO:0007669"/>
    <property type="project" value="TreeGrafter"/>
</dbReference>
<dbReference type="Pfam" id="PF22422">
    <property type="entry name" value="MGH1-like_GH"/>
    <property type="match status" value="1"/>
</dbReference>
<keyword evidence="3" id="KW-0326">Glycosidase</keyword>
<comment type="caution">
    <text evidence="5">The sequence shown here is derived from an EMBL/GenBank/DDBJ whole genome shotgun (WGS) entry which is preliminary data.</text>
</comment>
<dbReference type="GO" id="GO:0004573">
    <property type="term" value="F:Glc3Man9GlcNAc2 oligosaccharide glucosidase activity"/>
    <property type="evidence" value="ECO:0007669"/>
    <property type="project" value="InterPro"/>
</dbReference>
<dbReference type="InterPro" id="IPR004888">
    <property type="entry name" value="Glycoside_hydrolase_63"/>
</dbReference>
<evidence type="ECO:0000313" key="5">
    <source>
        <dbReference type="EMBL" id="NAY90671.1"/>
    </source>
</evidence>
<dbReference type="RefSeq" id="WP_166522077.1">
    <property type="nucleotide sequence ID" value="NZ_JAAABI010000001.1"/>
</dbReference>
<dbReference type="EMBL" id="JAAABI010000001">
    <property type="protein sequence ID" value="NAY90671.1"/>
    <property type="molecule type" value="Genomic_DNA"/>
</dbReference>
<dbReference type="SUPFAM" id="SSF48208">
    <property type="entry name" value="Six-hairpin glycosidases"/>
    <property type="match status" value="1"/>
</dbReference>
<dbReference type="InterPro" id="IPR054491">
    <property type="entry name" value="MGH1-like_GH"/>
</dbReference>
<gene>
    <name evidence="5" type="ORF">GTQ34_01960</name>
</gene>
<organism evidence="5 6">
    <name type="scientific">Flagellimonas ochracea</name>
    <dbReference type="NCBI Taxonomy" id="2696472"/>
    <lineage>
        <taxon>Bacteria</taxon>
        <taxon>Pseudomonadati</taxon>
        <taxon>Bacteroidota</taxon>
        <taxon>Flavobacteriia</taxon>
        <taxon>Flavobacteriales</taxon>
        <taxon>Flavobacteriaceae</taxon>
        <taxon>Flagellimonas</taxon>
    </lineage>
</organism>
<dbReference type="PANTHER" id="PTHR10412:SF11">
    <property type="entry name" value="MANNOSYL-OLIGOSACCHARIDE GLUCOSIDASE"/>
    <property type="match status" value="1"/>
</dbReference>
<accession>A0A964WW54</accession>
<protein>
    <submittedName>
        <fullName evidence="5">Glycoside hydrolase</fullName>
    </submittedName>
</protein>
<evidence type="ECO:0000259" key="4">
    <source>
        <dbReference type="Pfam" id="PF22422"/>
    </source>
</evidence>
<dbReference type="AlphaFoldDB" id="A0A964WW54"/>
<name>A0A964WW54_9FLAO</name>
<dbReference type="InterPro" id="IPR012341">
    <property type="entry name" value="6hp_glycosidase-like_sf"/>
</dbReference>
<dbReference type="GO" id="GO:0009311">
    <property type="term" value="P:oligosaccharide metabolic process"/>
    <property type="evidence" value="ECO:0007669"/>
    <property type="project" value="InterPro"/>
</dbReference>
<dbReference type="PANTHER" id="PTHR10412">
    <property type="entry name" value="MANNOSYL-OLIGOSACCHARIDE GLUCOSIDASE"/>
    <property type="match status" value="1"/>
</dbReference>
<sequence length="441" mass="51788">MAKKPHSKIEQAKIVLEKNWQGSFTIPCEGLYPFQWNWDSGFIALGWAHINMDRAKQEIRSLLSGQWKNGFIPHILFHNESDSYFPGPEVHASYLSPHSPALKTSGITQPPVLGFVLEECFKISHNEELDFVREVFDAIYHNHHYFYTNRDPKNEGLVYICHNWEAGTDNTPVWDEIWKDLESPEYQLDRRDTKHVDASNRPSNREYQHYIHLIELFKSWKYDDGLIASNGPFLIQDPLFNAMLIKSNESLINLGNLLEKKEQVSQLRRWQQKAKESFNKKLYSKELGTYVYYDLRNERHLNYVSSSSFAPLFAGVPNQEIAEEMVRWYFEKGTFSGNKGQFLLCASFDPKSTSFDPKRYWRGPVWINLNWIIYRGLLRYGMKDVAEKIKHDTMYVLNKFGFYEYFDPRKEVLNTLDKGYGGNNFSWSAALYIDMLKNTNL</sequence>
<dbReference type="InterPro" id="IPR008928">
    <property type="entry name" value="6-hairpin_glycosidase_sf"/>
</dbReference>
<dbReference type="Proteomes" id="UP000667650">
    <property type="component" value="Unassembled WGS sequence"/>
</dbReference>
<evidence type="ECO:0000256" key="1">
    <source>
        <dbReference type="ARBA" id="ARBA00010833"/>
    </source>
</evidence>
<evidence type="ECO:0000256" key="2">
    <source>
        <dbReference type="ARBA" id="ARBA00022801"/>
    </source>
</evidence>
<reference evidence="5" key="1">
    <citation type="submission" date="2020-01" db="EMBL/GenBank/DDBJ databases">
        <title>Muricauda ochracea sp. nov., isolated from a tidal flat of Garorim bay in Korea.</title>
        <authorList>
            <person name="Kim D."/>
            <person name="Yoo Y."/>
            <person name="Kim J.-J."/>
        </authorList>
    </citation>
    <scope>NUCLEOTIDE SEQUENCE</scope>
    <source>
        <strain evidence="5">JGD-17</strain>
    </source>
</reference>
<dbReference type="Gene3D" id="1.50.10.10">
    <property type="match status" value="1"/>
</dbReference>
<keyword evidence="6" id="KW-1185">Reference proteome</keyword>
<feature type="domain" description="Mannosylglycerate hydrolase MGH1-like glycoside hydrolase" evidence="4">
    <location>
        <begin position="32"/>
        <end position="428"/>
    </location>
</feature>
<proteinExistence type="inferred from homology"/>
<comment type="similarity">
    <text evidence="1">Belongs to the glycosyl hydrolase 63 family.</text>
</comment>
<evidence type="ECO:0000256" key="3">
    <source>
        <dbReference type="ARBA" id="ARBA00023295"/>
    </source>
</evidence>
<evidence type="ECO:0000313" key="6">
    <source>
        <dbReference type="Proteomes" id="UP000667650"/>
    </source>
</evidence>
<keyword evidence="2 5" id="KW-0378">Hydrolase</keyword>